<reference evidence="2 3" key="1">
    <citation type="submission" date="2018-12" db="EMBL/GenBank/DDBJ databases">
        <title>Genome sequence and assembly of Colletotrichum trifolii.</title>
        <authorList>
            <person name="Gan P."/>
            <person name="Shirasu K."/>
        </authorList>
    </citation>
    <scope>NUCLEOTIDE SEQUENCE [LARGE SCALE GENOMIC DNA]</scope>
    <source>
        <strain evidence="2 3">543-2</strain>
    </source>
</reference>
<sequence>MTNGDLLHSAPSNFLVSAVASHGRMSFGSEVLVHQVSIDDGGQRLRRHLPRRSVGDDAWPSKTVYTKARQRPTVFDSHPAADSLHLLLFHPNHNTHSHNPLSTMSPTYTMSAHLCKQIYASWRETRRSPSDLPSPGVQAPSMTSYFPRSPSPEKRSMDSDRSDTTVPMTRSSSSSSWRSSK</sequence>
<dbReference type="EMBL" id="RYZW01000140">
    <property type="protein sequence ID" value="TDZ41335.1"/>
    <property type="molecule type" value="Genomic_DNA"/>
</dbReference>
<evidence type="ECO:0000256" key="1">
    <source>
        <dbReference type="SAM" id="MobiDB-lite"/>
    </source>
</evidence>
<organism evidence="2 3">
    <name type="scientific">Colletotrichum trifolii</name>
    <dbReference type="NCBI Taxonomy" id="5466"/>
    <lineage>
        <taxon>Eukaryota</taxon>
        <taxon>Fungi</taxon>
        <taxon>Dikarya</taxon>
        <taxon>Ascomycota</taxon>
        <taxon>Pezizomycotina</taxon>
        <taxon>Sordariomycetes</taxon>
        <taxon>Hypocreomycetidae</taxon>
        <taxon>Glomerellales</taxon>
        <taxon>Glomerellaceae</taxon>
        <taxon>Colletotrichum</taxon>
        <taxon>Colletotrichum orbiculare species complex</taxon>
    </lineage>
</organism>
<gene>
    <name evidence="2" type="ORF">CTRI78_v009738</name>
</gene>
<proteinExistence type="predicted"/>
<evidence type="ECO:0000313" key="2">
    <source>
        <dbReference type="EMBL" id="TDZ41335.1"/>
    </source>
</evidence>
<name>A0A4V3HTW8_COLTR</name>
<feature type="region of interest" description="Disordered" evidence="1">
    <location>
        <begin position="126"/>
        <end position="181"/>
    </location>
</feature>
<dbReference type="AlphaFoldDB" id="A0A4V3HTW8"/>
<protein>
    <submittedName>
        <fullName evidence="2">Uncharacterized protein</fullName>
    </submittedName>
</protein>
<dbReference type="Proteomes" id="UP000295703">
    <property type="component" value="Unassembled WGS sequence"/>
</dbReference>
<feature type="compositionally biased region" description="Low complexity" evidence="1">
    <location>
        <begin position="170"/>
        <end position="181"/>
    </location>
</feature>
<feature type="compositionally biased region" description="Basic and acidic residues" evidence="1">
    <location>
        <begin position="151"/>
        <end position="163"/>
    </location>
</feature>
<comment type="caution">
    <text evidence="2">The sequence shown here is derived from an EMBL/GenBank/DDBJ whole genome shotgun (WGS) entry which is preliminary data.</text>
</comment>
<evidence type="ECO:0000313" key="3">
    <source>
        <dbReference type="Proteomes" id="UP000295703"/>
    </source>
</evidence>
<accession>A0A4V3HTW8</accession>
<keyword evidence="3" id="KW-1185">Reference proteome</keyword>